<feature type="compositionally biased region" description="Basic and acidic residues" evidence="1">
    <location>
        <begin position="217"/>
        <end position="233"/>
    </location>
</feature>
<reference evidence="2" key="2">
    <citation type="submission" date="2020-01" db="EMBL/GenBank/DDBJ databases">
        <title>Population-level Yeast Reference Genomes.</title>
        <authorList>
            <person name="Yue J.-X."/>
        </authorList>
    </citation>
    <scope>NUCLEOTIDE SEQUENCE</scope>
    <source>
        <strain evidence="2">CBS432</strain>
    </source>
</reference>
<protein>
    <submittedName>
        <fullName evidence="2">Mco32p</fullName>
    </submittedName>
</protein>
<organism evidence="2">
    <name type="scientific">Saccharomyces paradoxus</name>
    <name type="common">Yeast</name>
    <name type="synonym">Saccharomyces douglasii</name>
    <dbReference type="NCBI Taxonomy" id="27291"/>
    <lineage>
        <taxon>Eukaryota</taxon>
        <taxon>Fungi</taxon>
        <taxon>Dikarya</taxon>
        <taxon>Ascomycota</taxon>
        <taxon>Saccharomycotina</taxon>
        <taxon>Saccharomycetes</taxon>
        <taxon>Saccharomycetales</taxon>
        <taxon>Saccharomycetaceae</taxon>
        <taxon>Saccharomyces</taxon>
    </lineage>
</organism>
<name>A0A8B8URI8_SACPA</name>
<dbReference type="VEuPathDB" id="FungiDB:SPAR_G02780"/>
<proteinExistence type="predicted"/>
<evidence type="ECO:0000313" key="2">
    <source>
        <dbReference type="RefSeq" id="XP_033766400.1"/>
    </source>
</evidence>
<gene>
    <name evidence="2" type="primary">MCO32</name>
    <name evidence="2" type="ORF">SPAR_G02780</name>
</gene>
<reference evidence="2" key="3">
    <citation type="submission" date="2025-07" db="EMBL/GenBank/DDBJ databases">
        <authorList>
            <consortium name="NCBI Genome Project"/>
        </authorList>
    </citation>
    <scope>NUCLEOTIDE SEQUENCE</scope>
    <source>
        <strain evidence="2">CBS432</strain>
    </source>
</reference>
<feature type="region of interest" description="Disordered" evidence="1">
    <location>
        <begin position="212"/>
        <end position="236"/>
    </location>
</feature>
<sequence>MFSKCVSRFGIISLKGIFPRWYSNSQNVANLGQITDYLVDKGVPNLLQKMFEESVLADNIIFRLFPTSHPYIPVLHGKSKYKASLNAMRMIVRKFILGEECRLHISSVKTLTSTSLDRETKSTSQNYNTITCNDKLVIKWQSCVPEDHCKISKLEINDRLKEKKRGNGENSALSMRSVPVIDYILHPTANHLNQGVISEYIENAAEKSVGKSFSTSEDSKVDENKKTDGDSKGNKKKSLSRLIRGTFIFEFNEENSKILVHTIEDVELIHYEKKIATGGAFAC</sequence>
<reference evidence="2" key="1">
    <citation type="journal article" date="2017" name="Nat. Genet.">
        <title>Contrasting evolutionary genome dynamics between domesticated and wild yeasts.</title>
        <authorList>
            <person name="Yue J.X."/>
            <person name="Li J."/>
            <person name="Aigrain L."/>
            <person name="Hallin J."/>
            <person name="Persson K."/>
            <person name="Oliver K."/>
            <person name="Bergstrom A."/>
            <person name="Coupland P."/>
            <person name="Warringer J."/>
            <person name="Lagomarsino M.C."/>
            <person name="Fischer G."/>
            <person name="Durbin R."/>
            <person name="Liti G."/>
        </authorList>
    </citation>
    <scope>NUCLEOTIDE SEQUENCE</scope>
    <source>
        <strain evidence="2">CBS432</strain>
    </source>
</reference>
<dbReference type="RefSeq" id="XP_033766400.1">
    <property type="nucleotide sequence ID" value="XM_033910509.1"/>
</dbReference>
<dbReference type="GeneID" id="54630672"/>
<evidence type="ECO:0000256" key="1">
    <source>
        <dbReference type="SAM" id="MobiDB-lite"/>
    </source>
</evidence>
<dbReference type="AlphaFoldDB" id="A0A8B8URI8"/>
<dbReference type="OrthoDB" id="5329385at2759"/>
<dbReference type="Pfam" id="PF17119">
    <property type="entry name" value="MMU163"/>
    <property type="match status" value="1"/>
</dbReference>
<dbReference type="KEGG" id="spao:SPAR_G02780"/>
<accession>A0A8B8URI8</accession>
<reference evidence="2" key="4">
    <citation type="submission" date="2025-08" db="UniProtKB">
        <authorList>
            <consortium name="RefSeq"/>
        </authorList>
    </citation>
    <scope>IDENTIFICATION</scope>
    <source>
        <strain evidence="2">CBS432</strain>
    </source>
</reference>
<dbReference type="InterPro" id="IPR031342">
    <property type="entry name" value="Mug163-like"/>
</dbReference>